<protein>
    <submittedName>
        <fullName evidence="4">L-arabinose isomerase</fullName>
        <ecNumber evidence="4">5.3.1.4</ecNumber>
    </submittedName>
</protein>
<dbReference type="InterPro" id="IPR003762">
    <property type="entry name" value="Lara_isomerase"/>
</dbReference>
<dbReference type="GO" id="GO:0019569">
    <property type="term" value="P:L-arabinose catabolic process to D-xylulose 5-phosphate"/>
    <property type="evidence" value="ECO:0007669"/>
    <property type="project" value="TreeGrafter"/>
</dbReference>
<keyword evidence="2" id="KW-0119">Carbohydrate metabolism</keyword>
<feature type="domain" description="L-arabinose isomerase N-terminal" evidence="3">
    <location>
        <begin position="7"/>
        <end position="48"/>
    </location>
</feature>
<dbReference type="Proteomes" id="UP000251584">
    <property type="component" value="Unassembled WGS sequence"/>
</dbReference>
<gene>
    <name evidence="4" type="primary">araA_2</name>
    <name evidence="4" type="ORF">NCTC10786_01849</name>
</gene>
<dbReference type="EC" id="5.3.1.4" evidence="4"/>
<dbReference type="InterPro" id="IPR055389">
    <property type="entry name" value="AraA_N"/>
</dbReference>
<keyword evidence="1 4" id="KW-0413">Isomerase</keyword>
<dbReference type="SUPFAM" id="SSF53743">
    <property type="entry name" value="FucI/AraA N-terminal and middle domains"/>
    <property type="match status" value="1"/>
</dbReference>
<proteinExistence type="predicted"/>
<evidence type="ECO:0000256" key="2">
    <source>
        <dbReference type="ARBA" id="ARBA00023277"/>
    </source>
</evidence>
<dbReference type="PANTHER" id="PTHR38464">
    <property type="entry name" value="L-ARABINOSE ISOMERASE"/>
    <property type="match status" value="1"/>
</dbReference>
<dbReference type="Pfam" id="PF02610">
    <property type="entry name" value="AraA_N"/>
    <property type="match status" value="1"/>
</dbReference>
<dbReference type="InterPro" id="IPR038583">
    <property type="entry name" value="AraA_N_sf"/>
</dbReference>
<evidence type="ECO:0000313" key="5">
    <source>
        <dbReference type="Proteomes" id="UP000251584"/>
    </source>
</evidence>
<sequence length="57" mass="6276">MTIFDNYEVWFVIGSQHLYGSETLRQVTQHAEHVVKALNTEAKLPCKTGAEAAGDVA</sequence>
<reference evidence="4 5" key="1">
    <citation type="submission" date="2018-06" db="EMBL/GenBank/DDBJ databases">
        <authorList>
            <consortium name="Pathogen Informatics"/>
            <person name="Doyle S."/>
        </authorList>
    </citation>
    <scope>NUCLEOTIDE SEQUENCE [LARGE SCALE GENOMIC DNA]</scope>
    <source>
        <strain evidence="4 5">NCTC10786</strain>
    </source>
</reference>
<evidence type="ECO:0000256" key="1">
    <source>
        <dbReference type="ARBA" id="ARBA00023235"/>
    </source>
</evidence>
<evidence type="ECO:0000259" key="3">
    <source>
        <dbReference type="Pfam" id="PF02610"/>
    </source>
</evidence>
<dbReference type="InterPro" id="IPR009015">
    <property type="entry name" value="Fucose_isomerase_N/cen_sf"/>
</dbReference>
<name>A0A2X2VKF9_CITKO</name>
<evidence type="ECO:0000313" key="4">
    <source>
        <dbReference type="EMBL" id="SQB26151.1"/>
    </source>
</evidence>
<dbReference type="PANTHER" id="PTHR38464:SF1">
    <property type="entry name" value="L-ARABINOSE ISOMERASE"/>
    <property type="match status" value="1"/>
</dbReference>
<dbReference type="Gene3D" id="3.40.50.10940">
    <property type="match status" value="1"/>
</dbReference>
<accession>A0A2X2VKF9</accession>
<dbReference type="GO" id="GO:0008733">
    <property type="term" value="F:L-arabinose isomerase activity"/>
    <property type="evidence" value="ECO:0007669"/>
    <property type="project" value="UniProtKB-EC"/>
</dbReference>
<dbReference type="EMBL" id="UAVY01000002">
    <property type="protein sequence ID" value="SQB26151.1"/>
    <property type="molecule type" value="Genomic_DNA"/>
</dbReference>
<organism evidence="4 5">
    <name type="scientific">Citrobacter koseri</name>
    <name type="common">Citrobacter diversus</name>
    <dbReference type="NCBI Taxonomy" id="545"/>
    <lineage>
        <taxon>Bacteria</taxon>
        <taxon>Pseudomonadati</taxon>
        <taxon>Pseudomonadota</taxon>
        <taxon>Gammaproteobacteria</taxon>
        <taxon>Enterobacterales</taxon>
        <taxon>Enterobacteriaceae</taxon>
        <taxon>Citrobacter</taxon>
    </lineage>
</organism>
<dbReference type="GO" id="GO:0005829">
    <property type="term" value="C:cytosol"/>
    <property type="evidence" value="ECO:0007669"/>
    <property type="project" value="TreeGrafter"/>
</dbReference>
<dbReference type="AlphaFoldDB" id="A0A2X2VKF9"/>